<feature type="domain" description="CBS" evidence="3">
    <location>
        <begin position="7"/>
        <end position="63"/>
    </location>
</feature>
<dbReference type="AlphaFoldDB" id="A0A498CDT3"/>
<dbReference type="CDD" id="cd04622">
    <property type="entry name" value="CBS_pair_HRP1_like"/>
    <property type="match status" value="1"/>
</dbReference>
<protein>
    <submittedName>
        <fullName evidence="4">CBS domain-containing protein</fullName>
    </submittedName>
</protein>
<dbReference type="RefSeq" id="WP_170153577.1">
    <property type="nucleotide sequence ID" value="NZ_RCDA01000001.1"/>
</dbReference>
<proteinExistence type="predicted"/>
<sequence length="138" mass="15539">MKVNEAMHRGVEWCAPDTPIMEIARLFREKDIGAIPIGENDRLVGMLTDRDIVCRGLAEGRDMASMTAGDVMTRDIVYCWEDDDIEDAVHLMEERRVRRVPVLNSDKRMTGMLSMGDISHAANPELCREFLGAVAAHH</sequence>
<feature type="domain" description="CBS" evidence="3">
    <location>
        <begin position="72"/>
        <end position="129"/>
    </location>
</feature>
<evidence type="ECO:0000313" key="4">
    <source>
        <dbReference type="EMBL" id="RLK50608.1"/>
    </source>
</evidence>
<evidence type="ECO:0000256" key="2">
    <source>
        <dbReference type="PROSITE-ProRule" id="PRU00703"/>
    </source>
</evidence>
<accession>A0A498CDT3</accession>
<dbReference type="PANTHER" id="PTHR43080:SF2">
    <property type="entry name" value="CBS DOMAIN-CONTAINING PROTEIN"/>
    <property type="match status" value="1"/>
</dbReference>
<dbReference type="InterPro" id="IPR051257">
    <property type="entry name" value="Diverse_CBS-Domain"/>
</dbReference>
<name>A0A498CDT3_9GAMM</name>
<keyword evidence="5" id="KW-1185">Reference proteome</keyword>
<dbReference type="SMART" id="SM00116">
    <property type="entry name" value="CBS"/>
    <property type="match status" value="2"/>
</dbReference>
<dbReference type="PROSITE" id="PS51371">
    <property type="entry name" value="CBS"/>
    <property type="match status" value="2"/>
</dbReference>
<evidence type="ECO:0000259" key="3">
    <source>
        <dbReference type="PROSITE" id="PS51371"/>
    </source>
</evidence>
<dbReference type="EMBL" id="RCDA01000001">
    <property type="protein sequence ID" value="RLK50608.1"/>
    <property type="molecule type" value="Genomic_DNA"/>
</dbReference>
<dbReference type="Proteomes" id="UP000275461">
    <property type="component" value="Unassembled WGS sequence"/>
</dbReference>
<dbReference type="SUPFAM" id="SSF54631">
    <property type="entry name" value="CBS-domain pair"/>
    <property type="match status" value="1"/>
</dbReference>
<dbReference type="Pfam" id="PF00571">
    <property type="entry name" value="CBS"/>
    <property type="match status" value="2"/>
</dbReference>
<organism evidence="4 5">
    <name type="scientific">Alkalispirillum mobile</name>
    <dbReference type="NCBI Taxonomy" id="85925"/>
    <lineage>
        <taxon>Bacteria</taxon>
        <taxon>Pseudomonadati</taxon>
        <taxon>Pseudomonadota</taxon>
        <taxon>Gammaproteobacteria</taxon>
        <taxon>Chromatiales</taxon>
        <taxon>Ectothiorhodospiraceae</taxon>
        <taxon>Alkalispirillum</taxon>
    </lineage>
</organism>
<evidence type="ECO:0000313" key="5">
    <source>
        <dbReference type="Proteomes" id="UP000275461"/>
    </source>
</evidence>
<keyword evidence="1 2" id="KW-0129">CBS domain</keyword>
<dbReference type="InterPro" id="IPR000644">
    <property type="entry name" value="CBS_dom"/>
</dbReference>
<dbReference type="Gene3D" id="3.10.580.10">
    <property type="entry name" value="CBS-domain"/>
    <property type="match status" value="1"/>
</dbReference>
<comment type="caution">
    <text evidence="4">The sequence shown here is derived from an EMBL/GenBank/DDBJ whole genome shotgun (WGS) entry which is preliminary data.</text>
</comment>
<gene>
    <name evidence="4" type="ORF">DFR31_0514</name>
</gene>
<evidence type="ECO:0000256" key="1">
    <source>
        <dbReference type="ARBA" id="ARBA00023122"/>
    </source>
</evidence>
<reference evidence="4 5" key="1">
    <citation type="submission" date="2018-10" db="EMBL/GenBank/DDBJ databases">
        <title>Genomic Encyclopedia of Type Strains, Phase IV (KMG-IV): sequencing the most valuable type-strain genomes for metagenomic binning, comparative biology and taxonomic classification.</title>
        <authorList>
            <person name="Goeker M."/>
        </authorList>
    </citation>
    <scope>NUCLEOTIDE SEQUENCE [LARGE SCALE GENOMIC DNA]</scope>
    <source>
        <strain evidence="4 5">DSM 12769</strain>
    </source>
</reference>
<dbReference type="PANTHER" id="PTHR43080">
    <property type="entry name" value="CBS DOMAIN-CONTAINING PROTEIN CBSX3, MITOCHONDRIAL"/>
    <property type="match status" value="1"/>
</dbReference>
<dbReference type="InterPro" id="IPR046342">
    <property type="entry name" value="CBS_dom_sf"/>
</dbReference>